<dbReference type="PANTHER" id="PTHR16253">
    <property type="entry name" value="TETRATRICOPEPTIDE REPEAT PROTEIN 22"/>
    <property type="match status" value="1"/>
</dbReference>
<name>A0ABD3U1G6_SINWO</name>
<feature type="domain" description="TIR" evidence="2">
    <location>
        <begin position="36"/>
        <end position="168"/>
    </location>
</feature>
<keyword evidence="1" id="KW-1133">Transmembrane helix</keyword>
<dbReference type="AlphaFoldDB" id="A0ABD3U1G6"/>
<feature type="transmembrane region" description="Helical" evidence="1">
    <location>
        <begin position="300"/>
        <end position="321"/>
    </location>
</feature>
<dbReference type="EMBL" id="JBJQND010000017">
    <property type="protein sequence ID" value="KAL3842892.1"/>
    <property type="molecule type" value="Genomic_DNA"/>
</dbReference>
<proteinExistence type="predicted"/>
<dbReference type="PROSITE" id="PS50104">
    <property type="entry name" value="TIR"/>
    <property type="match status" value="1"/>
</dbReference>
<dbReference type="InterPro" id="IPR000157">
    <property type="entry name" value="TIR_dom"/>
</dbReference>
<keyword evidence="1" id="KW-0472">Membrane</keyword>
<accession>A0ABD3U1G6</accession>
<dbReference type="Pfam" id="PF13676">
    <property type="entry name" value="TIR_2"/>
    <property type="match status" value="1"/>
</dbReference>
<dbReference type="SUPFAM" id="SSF52200">
    <property type="entry name" value="Toll/Interleukin receptor TIR domain"/>
    <property type="match status" value="1"/>
</dbReference>
<dbReference type="Proteomes" id="UP001634394">
    <property type="component" value="Unassembled WGS sequence"/>
</dbReference>
<comment type="caution">
    <text evidence="3">The sequence shown here is derived from an EMBL/GenBank/DDBJ whole genome shotgun (WGS) entry which is preliminary data.</text>
</comment>
<evidence type="ECO:0000313" key="3">
    <source>
        <dbReference type="EMBL" id="KAL3842892.1"/>
    </source>
</evidence>
<dbReference type="Gene3D" id="3.40.50.10140">
    <property type="entry name" value="Toll/interleukin-1 receptor homology (TIR) domain"/>
    <property type="match status" value="1"/>
</dbReference>
<evidence type="ECO:0000313" key="4">
    <source>
        <dbReference type="Proteomes" id="UP001634394"/>
    </source>
</evidence>
<organism evidence="3 4">
    <name type="scientific">Sinanodonta woodiana</name>
    <name type="common">Chinese pond mussel</name>
    <name type="synonym">Anodonta woodiana</name>
    <dbReference type="NCBI Taxonomy" id="1069815"/>
    <lineage>
        <taxon>Eukaryota</taxon>
        <taxon>Metazoa</taxon>
        <taxon>Spiralia</taxon>
        <taxon>Lophotrochozoa</taxon>
        <taxon>Mollusca</taxon>
        <taxon>Bivalvia</taxon>
        <taxon>Autobranchia</taxon>
        <taxon>Heteroconchia</taxon>
        <taxon>Palaeoheterodonta</taxon>
        <taxon>Unionida</taxon>
        <taxon>Unionoidea</taxon>
        <taxon>Unionidae</taxon>
        <taxon>Unioninae</taxon>
        <taxon>Sinanodonta</taxon>
    </lineage>
</organism>
<dbReference type="InterPro" id="IPR035897">
    <property type="entry name" value="Toll_tir_struct_dom_sf"/>
</dbReference>
<protein>
    <recommendedName>
        <fullName evidence="2">TIR domain-containing protein</fullName>
    </recommendedName>
</protein>
<evidence type="ECO:0000256" key="1">
    <source>
        <dbReference type="SAM" id="Phobius"/>
    </source>
</evidence>
<dbReference type="PANTHER" id="PTHR16253:SF0">
    <property type="entry name" value="TETRATRICOPEPTIDE REPEAT PROTEIN 22"/>
    <property type="match status" value="1"/>
</dbReference>
<keyword evidence="1" id="KW-0812">Transmembrane</keyword>
<keyword evidence="4" id="KW-1185">Reference proteome</keyword>
<reference evidence="3 4" key="1">
    <citation type="submission" date="2024-11" db="EMBL/GenBank/DDBJ databases">
        <title>Chromosome-level genome assembly of the freshwater bivalve Anodonta woodiana.</title>
        <authorList>
            <person name="Chen X."/>
        </authorList>
    </citation>
    <scope>NUCLEOTIDE SEQUENCE [LARGE SCALE GENOMIC DNA]</scope>
    <source>
        <strain evidence="3">MN2024</strain>
        <tissue evidence="3">Gills</tissue>
    </source>
</reference>
<feature type="transmembrane region" description="Helical" evidence="1">
    <location>
        <begin position="258"/>
        <end position="280"/>
    </location>
</feature>
<dbReference type="InterPro" id="IPR042342">
    <property type="entry name" value="TTC22"/>
</dbReference>
<gene>
    <name evidence="3" type="ORF">ACJMK2_020867</name>
</gene>
<sequence>MEVDVVINGQLAENEAITDEHLTYHKVDRRPLSNNKKYHVFFCYRDIPNDKLWVKEAVKKLENDFGYICCDHERDFLAGTKIFSNIKFGIKNSEKVVCVLSKEGLDSEYLRLETEMAHKEGIDKRENLLIPVLLDDCEIPDELKLLTYIDARKEISETTWWPKLIAAIESKAECSFFKGRKEEETKDKSEHQPTFYFKKLCSLETTFSCKQCSVQSPSKYIPKELASNNAVVPVETVKKIKRDLLDAPRIKRQQKCSWFCNGLVILFVLTCSAVIVFDIILIVACSTTTTVSKEDCFLSLLFWVGIEISIGICCGVGYRCYCKIPKKIDKKITEYNTELFKTGMLITLVHTYQWRNVSIVFYKVSFDSCKQYILLHLREDRKTTRETLVIISETEAQHDADDVPLLTGSGNEDLAQATKTLHCSHNMKLETEILVDSLEMQENHFAEDIPLLDVSENNHLDEPTENVAVTLLLKYALEYLRLVFNGKIANPKEDRHIADYTCLCQYIEKKDKKFQKLVHKNKIIHGKQSRLDHSTHTTLEEFPL</sequence>
<evidence type="ECO:0000259" key="2">
    <source>
        <dbReference type="PROSITE" id="PS50104"/>
    </source>
</evidence>
<dbReference type="SMART" id="SM00255">
    <property type="entry name" value="TIR"/>
    <property type="match status" value="1"/>
</dbReference>